<proteinExistence type="predicted"/>
<organism evidence="2 3">
    <name type="scientific">Glutamicibacter halophytocola</name>
    <dbReference type="NCBI Taxonomy" id="1933880"/>
    <lineage>
        <taxon>Bacteria</taxon>
        <taxon>Bacillati</taxon>
        <taxon>Actinomycetota</taxon>
        <taxon>Actinomycetes</taxon>
        <taxon>Micrococcales</taxon>
        <taxon>Micrococcaceae</taxon>
        <taxon>Glutamicibacter</taxon>
    </lineage>
</organism>
<accession>A0ABX5Y4S7</accession>
<name>A0ABX5Y4S7_9MICC</name>
<keyword evidence="1" id="KW-1133">Transmembrane helix</keyword>
<sequence length="106" mass="11148">MSEVPNGFKLGSCAGLLIGGRFVHAQRNLVAIATAAATTNILLTLALVTGSAWSIAALVILLGLFGLSANSVLMHLAVDFACRAANYLDSQLLETQHLQRQQPLFG</sequence>
<gene>
    <name evidence="2" type="ORF">FQA45_01645</name>
</gene>
<evidence type="ECO:0000256" key="1">
    <source>
        <dbReference type="SAM" id="Phobius"/>
    </source>
</evidence>
<evidence type="ECO:0000313" key="2">
    <source>
        <dbReference type="EMBL" id="QDY65113.1"/>
    </source>
</evidence>
<dbReference type="Proteomes" id="UP000320717">
    <property type="component" value="Chromosome"/>
</dbReference>
<evidence type="ECO:0000313" key="3">
    <source>
        <dbReference type="Proteomes" id="UP000320717"/>
    </source>
</evidence>
<keyword evidence="3" id="KW-1185">Reference proteome</keyword>
<feature type="transmembrane region" description="Helical" evidence="1">
    <location>
        <begin position="41"/>
        <end position="67"/>
    </location>
</feature>
<keyword evidence="1" id="KW-0472">Membrane</keyword>
<keyword evidence="1" id="KW-0812">Transmembrane</keyword>
<protein>
    <submittedName>
        <fullName evidence="2">Uncharacterized protein</fullName>
    </submittedName>
</protein>
<dbReference type="RefSeq" id="WP_146275007.1">
    <property type="nucleotide sequence ID" value="NZ_CP042260.1"/>
</dbReference>
<dbReference type="EMBL" id="CP042260">
    <property type="protein sequence ID" value="QDY65113.1"/>
    <property type="molecule type" value="Genomic_DNA"/>
</dbReference>
<reference evidence="2 3" key="1">
    <citation type="submission" date="2019-07" db="EMBL/GenBank/DDBJ databases">
        <title>Complete Genome Sequence of drought tolerant Plant Growth-Promoting Rhizobacterium Glutamicibacter halophytocola DR408.</title>
        <authorList>
            <person name="Nishu S.D."/>
            <person name="Lee T.K."/>
        </authorList>
    </citation>
    <scope>NUCLEOTIDE SEQUENCE [LARGE SCALE GENOMIC DNA]</scope>
    <source>
        <strain evidence="2 3">DR408</strain>
    </source>
</reference>